<dbReference type="InterPro" id="IPR003825">
    <property type="entry name" value="Colicin-V_CvpA"/>
</dbReference>
<dbReference type="GO" id="GO:0006508">
    <property type="term" value="P:proteolysis"/>
    <property type="evidence" value="ECO:0007669"/>
    <property type="project" value="UniProtKB-KW"/>
</dbReference>
<proteinExistence type="inferred from homology"/>
<keyword evidence="6 8" id="KW-1133">Transmembrane helix</keyword>
<feature type="transmembrane region" description="Helical" evidence="8">
    <location>
        <begin position="29"/>
        <end position="50"/>
    </location>
</feature>
<gene>
    <name evidence="9" type="ORF">ACFP57_00635</name>
</gene>
<feature type="transmembrane region" description="Helical" evidence="8">
    <location>
        <begin position="105"/>
        <end position="124"/>
    </location>
</feature>
<evidence type="ECO:0000256" key="2">
    <source>
        <dbReference type="ARBA" id="ARBA00010541"/>
    </source>
</evidence>
<comment type="caution">
    <text evidence="9">The sequence shown here is derived from an EMBL/GenBank/DDBJ whole genome shotgun (WGS) entry which is preliminary data.</text>
</comment>
<dbReference type="NCBIfam" id="NF033740">
    <property type="entry name" value="MarP_fam_protase"/>
    <property type="match status" value="1"/>
</dbReference>
<dbReference type="InterPro" id="IPR009003">
    <property type="entry name" value="Peptidase_S1_PA"/>
</dbReference>
<evidence type="ECO:0000313" key="9">
    <source>
        <dbReference type="EMBL" id="MFC6395504.1"/>
    </source>
</evidence>
<accession>A0ABW1WWC0</accession>
<dbReference type="RefSeq" id="WP_343885479.1">
    <property type="nucleotide sequence ID" value="NZ_BAAAKI010000006.1"/>
</dbReference>
<keyword evidence="3 9" id="KW-0645">Protease</keyword>
<dbReference type="EMBL" id="JBHSUA010000003">
    <property type="protein sequence ID" value="MFC6395504.1"/>
    <property type="molecule type" value="Genomic_DNA"/>
</dbReference>
<evidence type="ECO:0000256" key="5">
    <source>
        <dbReference type="ARBA" id="ARBA00022801"/>
    </source>
</evidence>
<dbReference type="InterPro" id="IPR047680">
    <property type="entry name" value="MarP-like"/>
</dbReference>
<dbReference type="InterPro" id="IPR001940">
    <property type="entry name" value="Peptidase_S1C"/>
</dbReference>
<evidence type="ECO:0000256" key="1">
    <source>
        <dbReference type="ARBA" id="ARBA00004141"/>
    </source>
</evidence>
<sequence length="401" mass="41065">MSATPSALLDLALLVILASQAIRGARTGLVLGAFGLVGTVCGMLAGVWIAPRVLAHFPEASSLVRTFAILAAGWIGSQIGSNLALRAGARIRPSRPGSRTRRLDATLGAAATTLVTALVMWFIGSAVRPVVPVSWGRVINDSAVLAKTDQLVPAQARSLPGRFTAAIDDVFPRVFSGLTPEPSLPVEAPDASVANSSAIQAVKNSVVKVTTNAPRCNASFVGSGWVVAGERVVTNAHVVAGSSSVSVQVGTSMVRHEARVVAFDPDLDLAILAVDNLDAPALKRAAAVERGTSTVVAGYPLGGAYTLAASRVRGVVDANGDDIYGGSGVHREVYSLRTTLEHGNSGGPLLTRSGRVAGTVFAKSMADGTTGYALTDDATDSMLDRAAQLTSSVSTQGCAEG</sequence>
<keyword evidence="4 8" id="KW-0812">Transmembrane</keyword>
<evidence type="ECO:0000256" key="3">
    <source>
        <dbReference type="ARBA" id="ARBA00022670"/>
    </source>
</evidence>
<dbReference type="Pfam" id="PF13365">
    <property type="entry name" value="Trypsin_2"/>
    <property type="match status" value="1"/>
</dbReference>
<dbReference type="InterPro" id="IPR043504">
    <property type="entry name" value="Peptidase_S1_PA_chymotrypsin"/>
</dbReference>
<evidence type="ECO:0000256" key="7">
    <source>
        <dbReference type="ARBA" id="ARBA00023136"/>
    </source>
</evidence>
<name>A0ABW1WWC0_9ACTN</name>
<comment type="subcellular location">
    <subcellularLocation>
        <location evidence="1">Membrane</location>
        <topology evidence="1">Multi-pass membrane protein</topology>
    </subcellularLocation>
</comment>
<evidence type="ECO:0000256" key="8">
    <source>
        <dbReference type="SAM" id="Phobius"/>
    </source>
</evidence>
<dbReference type="Gene3D" id="2.40.10.10">
    <property type="entry name" value="Trypsin-like serine proteases"/>
    <property type="match status" value="2"/>
</dbReference>
<dbReference type="EC" id="3.4.21.-" evidence="9"/>
<dbReference type="SUPFAM" id="SSF50494">
    <property type="entry name" value="Trypsin-like serine proteases"/>
    <property type="match status" value="1"/>
</dbReference>
<feature type="transmembrane region" description="Helical" evidence="8">
    <location>
        <begin position="62"/>
        <end position="85"/>
    </location>
</feature>
<evidence type="ECO:0000256" key="4">
    <source>
        <dbReference type="ARBA" id="ARBA00022692"/>
    </source>
</evidence>
<keyword evidence="7 8" id="KW-0472">Membrane</keyword>
<dbReference type="InterPro" id="IPR051201">
    <property type="entry name" value="Chloro_Bact_Ser_Proteases"/>
</dbReference>
<dbReference type="Proteomes" id="UP001596266">
    <property type="component" value="Unassembled WGS sequence"/>
</dbReference>
<dbReference type="Pfam" id="PF02674">
    <property type="entry name" value="Colicin_V"/>
    <property type="match status" value="1"/>
</dbReference>
<reference evidence="10" key="1">
    <citation type="journal article" date="2019" name="Int. J. Syst. Evol. Microbiol.">
        <title>The Global Catalogue of Microorganisms (GCM) 10K type strain sequencing project: providing services to taxonomists for standard genome sequencing and annotation.</title>
        <authorList>
            <consortium name="The Broad Institute Genomics Platform"/>
            <consortium name="The Broad Institute Genome Sequencing Center for Infectious Disease"/>
            <person name="Wu L."/>
            <person name="Ma J."/>
        </authorList>
    </citation>
    <scope>NUCLEOTIDE SEQUENCE [LARGE SCALE GENOMIC DNA]</scope>
    <source>
        <strain evidence="10">CGMCC 1.15277</strain>
    </source>
</reference>
<keyword evidence="10" id="KW-1185">Reference proteome</keyword>
<dbReference type="PANTHER" id="PTHR43343">
    <property type="entry name" value="PEPTIDASE S12"/>
    <property type="match status" value="1"/>
</dbReference>
<comment type="similarity">
    <text evidence="2">Belongs to the peptidase S1C family.</text>
</comment>
<dbReference type="PANTHER" id="PTHR43343:SF3">
    <property type="entry name" value="PROTEASE DO-LIKE 8, CHLOROPLASTIC"/>
    <property type="match status" value="1"/>
</dbReference>
<evidence type="ECO:0000256" key="6">
    <source>
        <dbReference type="ARBA" id="ARBA00022989"/>
    </source>
</evidence>
<dbReference type="PRINTS" id="PR00834">
    <property type="entry name" value="PROTEASES2C"/>
</dbReference>
<organism evidence="9 10">
    <name type="scientific">Luteococcus sanguinis</name>
    <dbReference type="NCBI Taxonomy" id="174038"/>
    <lineage>
        <taxon>Bacteria</taxon>
        <taxon>Bacillati</taxon>
        <taxon>Actinomycetota</taxon>
        <taxon>Actinomycetes</taxon>
        <taxon>Propionibacteriales</taxon>
        <taxon>Propionibacteriaceae</taxon>
        <taxon>Luteococcus</taxon>
    </lineage>
</organism>
<dbReference type="GO" id="GO:0008233">
    <property type="term" value="F:peptidase activity"/>
    <property type="evidence" value="ECO:0007669"/>
    <property type="project" value="UniProtKB-KW"/>
</dbReference>
<protein>
    <submittedName>
        <fullName evidence="9">MarP family serine protease</fullName>
        <ecNumber evidence="9">3.4.21.-</ecNumber>
    </submittedName>
</protein>
<keyword evidence="5 9" id="KW-0378">Hydrolase</keyword>
<evidence type="ECO:0000313" key="10">
    <source>
        <dbReference type="Proteomes" id="UP001596266"/>
    </source>
</evidence>